<dbReference type="InterPro" id="IPR002104">
    <property type="entry name" value="Integrase_catalytic"/>
</dbReference>
<organism evidence="3 4">
    <name type="scientific">Yersinia frederiksenii</name>
    <dbReference type="NCBI Taxonomy" id="29484"/>
    <lineage>
        <taxon>Bacteria</taxon>
        <taxon>Pseudomonadati</taxon>
        <taxon>Pseudomonadota</taxon>
        <taxon>Gammaproteobacteria</taxon>
        <taxon>Enterobacterales</taxon>
        <taxon>Yersiniaceae</taxon>
        <taxon>Yersinia</taxon>
    </lineage>
</organism>
<gene>
    <name evidence="3" type="ORF">NCTC11470_00572</name>
</gene>
<evidence type="ECO:0000313" key="3">
    <source>
        <dbReference type="EMBL" id="SUP75559.1"/>
    </source>
</evidence>
<protein>
    <submittedName>
        <fullName evidence="3">Site-specific recombinase XerC</fullName>
    </submittedName>
</protein>
<keyword evidence="1" id="KW-0233">DNA recombination</keyword>
<reference evidence="3 4" key="1">
    <citation type="submission" date="2018-06" db="EMBL/GenBank/DDBJ databases">
        <authorList>
            <consortium name="Pathogen Informatics"/>
            <person name="Doyle S."/>
        </authorList>
    </citation>
    <scope>NUCLEOTIDE SEQUENCE [LARGE SCALE GENOMIC DNA]</scope>
    <source>
        <strain evidence="3 4">NCTC11470</strain>
    </source>
</reference>
<dbReference type="InterPro" id="IPR013762">
    <property type="entry name" value="Integrase-like_cat_sf"/>
</dbReference>
<dbReference type="GO" id="GO:0003677">
    <property type="term" value="F:DNA binding"/>
    <property type="evidence" value="ECO:0007669"/>
    <property type="project" value="InterPro"/>
</dbReference>
<accession>A0A380PQI9</accession>
<dbReference type="SUPFAM" id="SSF56349">
    <property type="entry name" value="DNA breaking-rejoining enzymes"/>
    <property type="match status" value="1"/>
</dbReference>
<dbReference type="EMBL" id="UHJA01000001">
    <property type="protein sequence ID" value="SUP75559.1"/>
    <property type="molecule type" value="Genomic_DNA"/>
</dbReference>
<evidence type="ECO:0000256" key="1">
    <source>
        <dbReference type="ARBA" id="ARBA00023172"/>
    </source>
</evidence>
<dbReference type="GO" id="GO:0015074">
    <property type="term" value="P:DNA integration"/>
    <property type="evidence" value="ECO:0007669"/>
    <property type="project" value="InterPro"/>
</dbReference>
<name>A0A380PQI9_YERFR</name>
<dbReference type="InterPro" id="IPR011010">
    <property type="entry name" value="DNA_brk_join_enz"/>
</dbReference>
<proteinExistence type="predicted"/>
<dbReference type="Pfam" id="PF00589">
    <property type="entry name" value="Phage_integrase"/>
    <property type="match status" value="1"/>
</dbReference>
<dbReference type="Gene3D" id="1.10.443.10">
    <property type="entry name" value="Intergrase catalytic core"/>
    <property type="match status" value="1"/>
</dbReference>
<dbReference type="OrthoDB" id="9784724at2"/>
<dbReference type="PROSITE" id="PS51898">
    <property type="entry name" value="TYR_RECOMBINASE"/>
    <property type="match status" value="1"/>
</dbReference>
<evidence type="ECO:0000259" key="2">
    <source>
        <dbReference type="PROSITE" id="PS51898"/>
    </source>
</evidence>
<dbReference type="Proteomes" id="UP000254835">
    <property type="component" value="Unassembled WGS sequence"/>
</dbReference>
<evidence type="ECO:0000313" key="4">
    <source>
        <dbReference type="Proteomes" id="UP000254835"/>
    </source>
</evidence>
<dbReference type="GeneID" id="57907194"/>
<feature type="domain" description="Tyr recombinase" evidence="2">
    <location>
        <begin position="367"/>
        <end position="551"/>
    </location>
</feature>
<dbReference type="AlphaFoldDB" id="A0A380PQI9"/>
<sequence>MDNKLVNNRPKFTTERNGIFYINFRLSNGTFFRMSLNTDSLRQCEVTMARLMPYIPLVQSDVMDVEEFTDHVKGIKKLTKADLDTYLYRLLEGDYVTAKESPLKLGIIAKKSTDDPTYRLSANATDNIESVQGQKSFYVNEYLDGAETVAKGFQFGFEQQGYSTKGMEYEIQEAAIKFSISQSMLSDAWTKYFAGDMTGYKQVLEAMKPEIPQQEISAIQTSMSAIPQSNSSDSTLLLSKAWDMYIADKGKKWSTPVAKENNRFFEVLLHVLGDKLVNTITKQHIRDALLVVKNLPSRNKIPYSRMILTECIEYDVAEEDLIASEHVHKHLKLWRSLFNTYLVDQKDILIKSPTDGISYSVKPNKGGHYSPEEMDTLKSYLNKLSKSDWRKMYFLTLAYTGARRSEIETVLKKHIRLDTKTGRYYIFIAGGKTVHAMRRVPIHKSIEAKLLERISTLSANDLVFHDLPDYTSISLAWIDIMDSLNIDTYDEFGLKRRLHGLRHTFISKAVVETSNHTLVQRVVGHSLTQNLGITARYTHRPPLKALLCVVDCIE</sequence>
<dbReference type="GO" id="GO:0006310">
    <property type="term" value="P:DNA recombination"/>
    <property type="evidence" value="ECO:0007669"/>
    <property type="project" value="UniProtKB-KW"/>
</dbReference>
<dbReference type="RefSeq" id="WP_032911887.1">
    <property type="nucleotide sequence ID" value="NZ_CP023964.1"/>
</dbReference>